<dbReference type="EMBL" id="BMOS01000014">
    <property type="protein sequence ID" value="GGN59412.1"/>
    <property type="molecule type" value="Genomic_DNA"/>
</dbReference>
<evidence type="ECO:0000313" key="1">
    <source>
        <dbReference type="EMBL" id="GGN59412.1"/>
    </source>
</evidence>
<sequence length="40" mass="4675">MNMPTPCPECGEICEFDRMKNIGHELYCDECYEELEGESE</sequence>
<reference evidence="1" key="2">
    <citation type="submission" date="2020-09" db="EMBL/GenBank/DDBJ databases">
        <authorList>
            <person name="Sun Q."/>
            <person name="Ohkuma M."/>
        </authorList>
    </citation>
    <scope>NUCLEOTIDE SEQUENCE</scope>
    <source>
        <strain evidence="1">JCM 17251</strain>
    </source>
</reference>
<evidence type="ECO:0000313" key="2">
    <source>
        <dbReference type="Proteomes" id="UP000624041"/>
    </source>
</evidence>
<accession>A0A917Y0E9</accession>
<dbReference type="AlphaFoldDB" id="A0A917Y0E9"/>
<comment type="caution">
    <text evidence="1">The sequence shown here is derived from an EMBL/GenBank/DDBJ whole genome shotgun (WGS) entry which is preliminary data.</text>
</comment>
<name>A0A917Y0E9_9BACI</name>
<reference evidence="1" key="1">
    <citation type="journal article" date="2014" name="Int. J. Syst. Evol. Microbiol.">
        <title>Complete genome sequence of Corynebacterium casei LMG S-19264T (=DSM 44701T), isolated from a smear-ripened cheese.</title>
        <authorList>
            <consortium name="US DOE Joint Genome Institute (JGI-PGF)"/>
            <person name="Walter F."/>
            <person name="Albersmeier A."/>
            <person name="Kalinowski J."/>
            <person name="Ruckert C."/>
        </authorList>
    </citation>
    <scope>NUCLEOTIDE SEQUENCE</scope>
    <source>
        <strain evidence="1">JCM 17251</strain>
    </source>
</reference>
<protein>
    <submittedName>
        <fullName evidence="1">Uncharacterized protein</fullName>
    </submittedName>
</protein>
<gene>
    <name evidence="1" type="ORF">GCM10007971_22500</name>
</gene>
<dbReference type="RefSeq" id="WP_268239590.1">
    <property type="nucleotide sequence ID" value="NZ_BMOS01000014.1"/>
</dbReference>
<proteinExistence type="predicted"/>
<organism evidence="1 2">
    <name type="scientific">Oceanobacillus indicireducens</name>
    <dbReference type="NCBI Taxonomy" id="1004261"/>
    <lineage>
        <taxon>Bacteria</taxon>
        <taxon>Bacillati</taxon>
        <taxon>Bacillota</taxon>
        <taxon>Bacilli</taxon>
        <taxon>Bacillales</taxon>
        <taxon>Bacillaceae</taxon>
        <taxon>Oceanobacillus</taxon>
    </lineage>
</organism>
<dbReference type="Proteomes" id="UP000624041">
    <property type="component" value="Unassembled WGS sequence"/>
</dbReference>
<keyword evidence="2" id="KW-1185">Reference proteome</keyword>